<feature type="coiled-coil region" evidence="1">
    <location>
        <begin position="516"/>
        <end position="543"/>
    </location>
</feature>
<name>A0ABW8D8D1_9GAMM</name>
<evidence type="ECO:0000259" key="4">
    <source>
        <dbReference type="Pfam" id="PF18654"/>
    </source>
</evidence>
<keyword evidence="6" id="KW-1185">Reference proteome</keyword>
<feature type="transmembrane region" description="Helical" evidence="3">
    <location>
        <begin position="446"/>
        <end position="471"/>
    </location>
</feature>
<dbReference type="InterPro" id="IPR041357">
    <property type="entry name" value="LegC3_N_Legionellaceae"/>
</dbReference>
<comment type="caution">
    <text evidence="5">The sequence shown here is derived from an EMBL/GenBank/DDBJ whole genome shotgun (WGS) entry which is preliminary data.</text>
</comment>
<keyword evidence="3" id="KW-0812">Transmembrane</keyword>
<dbReference type="EMBL" id="JBGORX010000001">
    <property type="protein sequence ID" value="MFJ1267824.1"/>
    <property type="molecule type" value="Genomic_DNA"/>
</dbReference>
<evidence type="ECO:0000256" key="2">
    <source>
        <dbReference type="SAM" id="MobiDB-lite"/>
    </source>
</evidence>
<evidence type="ECO:0000313" key="6">
    <source>
        <dbReference type="Proteomes" id="UP001615550"/>
    </source>
</evidence>
<feature type="transmembrane region" description="Helical" evidence="3">
    <location>
        <begin position="421"/>
        <end position="440"/>
    </location>
</feature>
<keyword evidence="3" id="KW-0472">Membrane</keyword>
<keyword evidence="1" id="KW-0175">Coiled coil</keyword>
<feature type="coiled-coil region" evidence="1">
    <location>
        <begin position="199"/>
        <end position="233"/>
    </location>
</feature>
<proteinExistence type="predicted"/>
<evidence type="ECO:0000256" key="1">
    <source>
        <dbReference type="SAM" id="Coils"/>
    </source>
</evidence>
<dbReference type="Pfam" id="PF18654">
    <property type="entry name" value="LegC3_N"/>
    <property type="match status" value="2"/>
</dbReference>
<feature type="region of interest" description="Disordered" evidence="2">
    <location>
        <begin position="137"/>
        <end position="160"/>
    </location>
</feature>
<evidence type="ECO:0000256" key="3">
    <source>
        <dbReference type="SAM" id="Phobius"/>
    </source>
</evidence>
<organism evidence="5 6">
    <name type="scientific">Legionella lytica</name>
    <dbReference type="NCBI Taxonomy" id="96232"/>
    <lineage>
        <taxon>Bacteria</taxon>
        <taxon>Pseudomonadati</taxon>
        <taxon>Pseudomonadota</taxon>
        <taxon>Gammaproteobacteria</taxon>
        <taxon>Legionellales</taxon>
        <taxon>Legionellaceae</taxon>
        <taxon>Legionella</taxon>
    </lineage>
</organism>
<dbReference type="RefSeq" id="WP_400186646.1">
    <property type="nucleotide sequence ID" value="NZ_JBGORX010000001.1"/>
</dbReference>
<feature type="domain" description="LegC3 N-terminal Legionellaceae" evidence="4">
    <location>
        <begin position="206"/>
        <end position="350"/>
    </location>
</feature>
<sequence length="589" mass="67969">MLSDDKIIELVREKTYAYLSKSSYPTLRGHCLEQMALPDIMEQIRNHIDELVDNEKIKYSTLQIPLVCTRQQQQDHDETVQDTEEEKAETLLCIALTKERLVINDKLESIQQEKSVQEEILNNLEGLIETLKRQTHQLNTTNSSHEYSHSEEGHNNSSHAHPHLEHEIQYTHQIHSHFHSPTAPKELITVFSPVPAEAQSQLIARKELIEDQYKAAQQKLEEYNEMITKLTQRLCELNIKLTNEIPQKQQARLERLRARQLRETARLKHEPLQAQLSAPNYSVFVGLIHKFNTKKEVEGKQAIRKAEELSYREFLDCLINNLKMRQPLSLNFYEKEALEQIAQLMQDSLNVAEVEKNTYKTFQAEQYTKRKLDDTLSIREEELRLLEFFRSTLTTKNSKCNAENEKLNKAIQARLEERNKLLKIGAGVLLLTLMSALLVFMGGLELIFFTPSALCATVTLGLFITSLIYTAQNNTDRFQLKENNSKIKANLEKIPTQNEQINSLEISTIPHLKTQISEAFLKIENLKEVIEGLQKEQQLLIDKAYKVVLHQIAKIYPTASSSSTTELYDDSPGDFCDYKLETEGNSPRL</sequence>
<evidence type="ECO:0000313" key="5">
    <source>
        <dbReference type="EMBL" id="MFJ1267824.1"/>
    </source>
</evidence>
<protein>
    <recommendedName>
        <fullName evidence="4">LegC3 N-terminal Legionellaceae domain-containing protein</fullName>
    </recommendedName>
</protein>
<gene>
    <name evidence="5" type="ORF">ACD661_04515</name>
</gene>
<dbReference type="Proteomes" id="UP001615550">
    <property type="component" value="Unassembled WGS sequence"/>
</dbReference>
<reference evidence="5 6" key="1">
    <citation type="submission" date="2024-08" db="EMBL/GenBank/DDBJ databases">
        <title>Draft Genome Sequence of Legionella lytica strain DSB2004, Isolated From a Fire Sprinkler System.</title>
        <authorList>
            <person name="Everhart A.D."/>
            <person name="Kidane D.T."/>
            <person name="Farone A.L."/>
            <person name="Farone M.B."/>
        </authorList>
    </citation>
    <scope>NUCLEOTIDE SEQUENCE [LARGE SCALE GENOMIC DNA]</scope>
    <source>
        <strain evidence="5 6">DSB2004</strain>
    </source>
</reference>
<keyword evidence="3" id="KW-1133">Transmembrane helix</keyword>
<feature type="domain" description="LegC3 N-terminal Legionellaceae" evidence="4">
    <location>
        <begin position="6"/>
        <end position="176"/>
    </location>
</feature>
<accession>A0ABW8D8D1</accession>